<dbReference type="SUPFAM" id="SSF53067">
    <property type="entry name" value="Actin-like ATPase domain"/>
    <property type="match status" value="1"/>
</dbReference>
<sequence>MKATIALHTTSPELGITLVDKEGHKKSQIWNLGRNLGKELHQILTDFINPLTWQDFEFIGVAKGPGSFTSTRIGVVTARTIAQQLNIPVYGISTLKSLAWQEGQRHRAEIMLVQMRANNEEVFGGIYKLKNKANFSVVVGDKIYKNDDWKNIIKEYEKQYGEDLLVVVSPQNLGENSDSVLSLARLKYEQECLNRVFSSWEGLIPFYQ</sequence>
<dbReference type="EMBL" id="JADEWC010000009">
    <property type="protein sequence ID" value="MBE9222194.1"/>
    <property type="molecule type" value="Genomic_DNA"/>
</dbReference>
<gene>
    <name evidence="2" type="primary">tsaB</name>
    <name evidence="2" type="ORF">IQ215_05735</name>
</gene>
<dbReference type="Pfam" id="PF00814">
    <property type="entry name" value="TsaD"/>
    <property type="match status" value="1"/>
</dbReference>
<name>A0ABR9V2R0_9CHRO</name>
<accession>A0ABR9V2R0</accession>
<evidence type="ECO:0000313" key="2">
    <source>
        <dbReference type="EMBL" id="MBE9222194.1"/>
    </source>
</evidence>
<organism evidence="2 3">
    <name type="scientific">Cyanobacterium stanieri LEGE 03274</name>
    <dbReference type="NCBI Taxonomy" id="1828756"/>
    <lineage>
        <taxon>Bacteria</taxon>
        <taxon>Bacillati</taxon>
        <taxon>Cyanobacteriota</taxon>
        <taxon>Cyanophyceae</taxon>
        <taxon>Oscillatoriophycideae</taxon>
        <taxon>Chroococcales</taxon>
        <taxon>Geminocystaceae</taxon>
        <taxon>Cyanobacterium</taxon>
    </lineage>
</organism>
<keyword evidence="3" id="KW-1185">Reference proteome</keyword>
<protein>
    <submittedName>
        <fullName evidence="2">tRNA (Adenosine(37)-N6)-threonylcarbamoyltransferase complex dimerization subunit type 1 TsaB</fullName>
    </submittedName>
</protein>
<dbReference type="RefSeq" id="WP_193800357.1">
    <property type="nucleotide sequence ID" value="NZ_JADEWC010000009.1"/>
</dbReference>
<dbReference type="InterPro" id="IPR043129">
    <property type="entry name" value="ATPase_NBD"/>
</dbReference>
<dbReference type="NCBIfam" id="TIGR03725">
    <property type="entry name" value="T6A_YeaZ"/>
    <property type="match status" value="1"/>
</dbReference>
<comment type="caution">
    <text evidence="2">The sequence shown here is derived from an EMBL/GenBank/DDBJ whole genome shotgun (WGS) entry which is preliminary data.</text>
</comment>
<proteinExistence type="predicted"/>
<evidence type="ECO:0000313" key="3">
    <source>
        <dbReference type="Proteomes" id="UP000654604"/>
    </source>
</evidence>
<dbReference type="Gene3D" id="3.30.420.200">
    <property type="match status" value="1"/>
</dbReference>
<dbReference type="InterPro" id="IPR000905">
    <property type="entry name" value="Gcp-like_dom"/>
</dbReference>
<reference evidence="2 3" key="1">
    <citation type="submission" date="2020-10" db="EMBL/GenBank/DDBJ databases">
        <authorList>
            <person name="Castelo-Branco R."/>
            <person name="Eusebio N."/>
            <person name="Adriana R."/>
            <person name="Vieira A."/>
            <person name="Brugerolle De Fraissinette N."/>
            <person name="Rezende De Castro R."/>
            <person name="Schneider M.P."/>
            <person name="Vasconcelos V."/>
            <person name="Leao P.N."/>
        </authorList>
    </citation>
    <scope>NUCLEOTIDE SEQUENCE [LARGE SCALE GENOMIC DNA]</scope>
    <source>
        <strain evidence="2 3">LEGE 03274</strain>
    </source>
</reference>
<dbReference type="Gene3D" id="3.30.420.40">
    <property type="match status" value="1"/>
</dbReference>
<feature type="domain" description="Gcp-like" evidence="1">
    <location>
        <begin position="50"/>
        <end position="145"/>
    </location>
</feature>
<evidence type="ECO:0000259" key="1">
    <source>
        <dbReference type="Pfam" id="PF00814"/>
    </source>
</evidence>
<dbReference type="InterPro" id="IPR022496">
    <property type="entry name" value="T6A_TsaB"/>
</dbReference>
<dbReference type="Proteomes" id="UP000654604">
    <property type="component" value="Unassembled WGS sequence"/>
</dbReference>